<dbReference type="OrthoDB" id="409725at2759"/>
<evidence type="ECO:0000256" key="2">
    <source>
        <dbReference type="ARBA" id="ARBA00007809"/>
    </source>
</evidence>
<dbReference type="FunFam" id="1.20.1280.290:FF:000002">
    <property type="entry name" value="Bidirectional sugar transporter SWEET"/>
    <property type="match status" value="1"/>
</dbReference>
<dbReference type="GO" id="GO:0008643">
    <property type="term" value="P:carbohydrate transport"/>
    <property type="evidence" value="ECO:0000318"/>
    <property type="project" value="GO_Central"/>
</dbReference>
<feature type="transmembrane region" description="Helical" evidence="9">
    <location>
        <begin position="135"/>
        <end position="157"/>
    </location>
</feature>
<sequence length="301" mass="33074">MVVDDGGKGSFLFCEVGPADPVTFMQELYIATETMGHLNIKDILGILGNITAICLITSPIPTFVDIVKRKSVGDYSGIPYICTLLNCLLWVVYGLPVVELQVLVVTINAAGVVIEMIYIGLYLKNAQRSVRVKVMKVLLAVLILFTAIAVLVFVLIHDRKTRKLLVGTLCAVFGVGMYISPLAVMRLVIWTRSVEYMPFLLSLFNFINGLVWFGYAVIGHLDIFIAIPNCLGALSGVAQLSLYAYFRPATPTVRDRNEEKGNSMKWVSSSVSILVEQNDHPPLNQPCGSIEALQICEKASN</sequence>
<dbReference type="GO" id="GO:0012505">
    <property type="term" value="C:endomembrane system"/>
    <property type="evidence" value="ECO:0007669"/>
    <property type="project" value="UniProtKB-SubCell"/>
</dbReference>
<dbReference type="InterPro" id="IPR004316">
    <property type="entry name" value="SWEET_rpt"/>
</dbReference>
<dbReference type="EnsemblPlants" id="Pp3c16_4240V3.3">
    <property type="protein sequence ID" value="Pp3c16_4240V3.3"/>
    <property type="gene ID" value="Pp3c16_4240"/>
</dbReference>
<dbReference type="PANTHER" id="PTHR10791:SF240">
    <property type="entry name" value="BIDIRECTIONAL SUGAR TRANSPORTER SWEET"/>
    <property type="match status" value="1"/>
</dbReference>
<feature type="transmembrane region" description="Helical" evidence="9">
    <location>
        <begin position="43"/>
        <end position="66"/>
    </location>
</feature>
<dbReference type="Gramene" id="Pp3c16_4240V3.2">
    <property type="protein sequence ID" value="Pp3c16_4240V3.2"/>
    <property type="gene ID" value="Pp3c16_4240"/>
</dbReference>
<feature type="transmembrane region" description="Helical" evidence="9">
    <location>
        <begin position="102"/>
        <end position="123"/>
    </location>
</feature>
<evidence type="ECO:0000256" key="6">
    <source>
        <dbReference type="ARBA" id="ARBA00022737"/>
    </source>
</evidence>
<organism evidence="10 11">
    <name type="scientific">Physcomitrium patens</name>
    <name type="common">Spreading-leaved earth moss</name>
    <name type="synonym">Physcomitrella patens</name>
    <dbReference type="NCBI Taxonomy" id="3218"/>
    <lineage>
        <taxon>Eukaryota</taxon>
        <taxon>Viridiplantae</taxon>
        <taxon>Streptophyta</taxon>
        <taxon>Embryophyta</taxon>
        <taxon>Bryophyta</taxon>
        <taxon>Bryophytina</taxon>
        <taxon>Bryopsida</taxon>
        <taxon>Funariidae</taxon>
        <taxon>Funariales</taxon>
        <taxon>Funariaceae</taxon>
        <taxon>Physcomitrium</taxon>
    </lineage>
</organism>
<dbReference type="KEGG" id="ppp:112293388"/>
<keyword evidence="8 9" id="KW-0472">Membrane</keyword>
<dbReference type="GO" id="GO:0051119">
    <property type="term" value="F:sugar transmembrane transporter activity"/>
    <property type="evidence" value="ECO:0000318"/>
    <property type="project" value="GO_Central"/>
</dbReference>
<dbReference type="GeneID" id="112293388"/>
<evidence type="ECO:0000256" key="3">
    <source>
        <dbReference type="ARBA" id="ARBA00022448"/>
    </source>
</evidence>
<dbReference type="Gramene" id="Pp3c16_4240V3.3">
    <property type="protein sequence ID" value="Pp3c16_4240V3.3"/>
    <property type="gene ID" value="Pp3c16_4240"/>
</dbReference>
<dbReference type="GO" id="GO:0005886">
    <property type="term" value="C:plasma membrane"/>
    <property type="evidence" value="ECO:0007669"/>
    <property type="project" value="UniProtKB-SubCell"/>
</dbReference>
<dbReference type="PANTHER" id="PTHR10791">
    <property type="entry name" value="RAG1-ACTIVATING PROTEIN 1"/>
    <property type="match status" value="1"/>
</dbReference>
<keyword evidence="6" id="KW-0677">Repeat</keyword>
<evidence type="ECO:0000256" key="8">
    <source>
        <dbReference type="ARBA" id="ARBA00023136"/>
    </source>
</evidence>
<dbReference type="RefSeq" id="XP_024398475.1">
    <property type="nucleotide sequence ID" value="XM_024542707.2"/>
</dbReference>
<dbReference type="EMBL" id="ABEU02000016">
    <property type="status" value="NOT_ANNOTATED_CDS"/>
    <property type="molecule type" value="Genomic_DNA"/>
</dbReference>
<dbReference type="Proteomes" id="UP000006727">
    <property type="component" value="Chromosome 16"/>
</dbReference>
<comment type="similarity">
    <text evidence="2 9">Belongs to the SWEET sugar transporter family.</text>
</comment>
<keyword evidence="4 9" id="KW-0762">Sugar transport</keyword>
<keyword evidence="3 9" id="KW-0813">Transport</keyword>
<dbReference type="AlphaFoldDB" id="A0A7I4B898"/>
<feature type="transmembrane region" description="Helical" evidence="9">
    <location>
        <begin position="163"/>
        <end position="184"/>
    </location>
</feature>
<name>A0A7I4B898_PHYPA</name>
<reference evidence="10" key="3">
    <citation type="submission" date="2020-12" db="UniProtKB">
        <authorList>
            <consortium name="EnsemblPlants"/>
        </authorList>
    </citation>
    <scope>IDENTIFICATION</scope>
</reference>
<dbReference type="InterPro" id="IPR047664">
    <property type="entry name" value="SWEET"/>
</dbReference>
<feature type="transmembrane region" description="Helical" evidence="9">
    <location>
        <begin position="196"/>
        <end position="217"/>
    </location>
</feature>
<reference evidence="10 11" key="2">
    <citation type="journal article" date="2018" name="Plant J.">
        <title>The Physcomitrella patens chromosome-scale assembly reveals moss genome structure and evolution.</title>
        <authorList>
            <person name="Lang D."/>
            <person name="Ullrich K.K."/>
            <person name="Murat F."/>
            <person name="Fuchs J."/>
            <person name="Jenkins J."/>
            <person name="Haas F.B."/>
            <person name="Piednoel M."/>
            <person name="Gundlach H."/>
            <person name="Van Bel M."/>
            <person name="Meyberg R."/>
            <person name="Vives C."/>
            <person name="Morata J."/>
            <person name="Symeonidi A."/>
            <person name="Hiss M."/>
            <person name="Muchero W."/>
            <person name="Kamisugi Y."/>
            <person name="Saleh O."/>
            <person name="Blanc G."/>
            <person name="Decker E.L."/>
            <person name="van Gessel N."/>
            <person name="Grimwood J."/>
            <person name="Hayes R.D."/>
            <person name="Graham S.W."/>
            <person name="Gunter L.E."/>
            <person name="McDaniel S.F."/>
            <person name="Hoernstein S.N.W."/>
            <person name="Larsson A."/>
            <person name="Li F.W."/>
            <person name="Perroud P.F."/>
            <person name="Phillips J."/>
            <person name="Ranjan P."/>
            <person name="Rokshar D.S."/>
            <person name="Rothfels C.J."/>
            <person name="Schneider L."/>
            <person name="Shu S."/>
            <person name="Stevenson D.W."/>
            <person name="Thummler F."/>
            <person name="Tillich M."/>
            <person name="Villarreal Aguilar J.C."/>
            <person name="Widiez T."/>
            <person name="Wong G.K."/>
            <person name="Wymore A."/>
            <person name="Zhang Y."/>
            <person name="Zimmer A.D."/>
            <person name="Quatrano R.S."/>
            <person name="Mayer K.F.X."/>
            <person name="Goodstein D."/>
            <person name="Casacuberta J.M."/>
            <person name="Vandepoele K."/>
            <person name="Reski R."/>
            <person name="Cuming A.C."/>
            <person name="Tuskan G.A."/>
            <person name="Maumus F."/>
            <person name="Salse J."/>
            <person name="Schmutz J."/>
            <person name="Rensing S.A."/>
        </authorList>
    </citation>
    <scope>NUCLEOTIDE SEQUENCE [LARGE SCALE GENOMIC DNA]</scope>
    <source>
        <strain evidence="10 11">cv. Gransden 2004</strain>
    </source>
</reference>
<evidence type="ECO:0000313" key="10">
    <source>
        <dbReference type="EnsemblPlants" id="Pp3c16_4240V3.2"/>
    </source>
</evidence>
<proteinExistence type="inferred from homology"/>
<dbReference type="FunFam" id="1.20.1280.290:FF:000001">
    <property type="entry name" value="Bidirectional sugar transporter SWEET"/>
    <property type="match status" value="1"/>
</dbReference>
<evidence type="ECO:0000256" key="5">
    <source>
        <dbReference type="ARBA" id="ARBA00022692"/>
    </source>
</evidence>
<gene>
    <name evidence="10" type="primary">LOC112293388</name>
</gene>
<keyword evidence="7 9" id="KW-1133">Transmembrane helix</keyword>
<feature type="transmembrane region" description="Helical" evidence="9">
    <location>
        <begin position="223"/>
        <end position="246"/>
    </location>
</feature>
<evidence type="ECO:0000256" key="9">
    <source>
        <dbReference type="RuleBase" id="RU910715"/>
    </source>
</evidence>
<dbReference type="OMA" id="ITHTHER"/>
<comment type="subcellular location">
    <subcellularLocation>
        <location evidence="9">Cell membrane</location>
        <topology evidence="9">Multi-pass membrane protein</topology>
    </subcellularLocation>
    <subcellularLocation>
        <location evidence="1">Endomembrane system</location>
        <topology evidence="1">Multi-pass membrane protein</topology>
    </subcellularLocation>
</comment>
<keyword evidence="5 9" id="KW-0812">Transmembrane</keyword>
<evidence type="ECO:0000256" key="4">
    <source>
        <dbReference type="ARBA" id="ARBA00022597"/>
    </source>
</evidence>
<dbReference type="Pfam" id="PF03083">
    <property type="entry name" value="MtN3_slv"/>
    <property type="match status" value="2"/>
</dbReference>
<reference evidence="10 11" key="1">
    <citation type="journal article" date="2008" name="Science">
        <title>The Physcomitrella genome reveals evolutionary insights into the conquest of land by plants.</title>
        <authorList>
            <person name="Rensing S."/>
            <person name="Lang D."/>
            <person name="Zimmer A."/>
            <person name="Terry A."/>
            <person name="Salamov A."/>
            <person name="Shapiro H."/>
            <person name="Nishiyama T."/>
            <person name="Perroud P.-F."/>
            <person name="Lindquist E."/>
            <person name="Kamisugi Y."/>
            <person name="Tanahashi T."/>
            <person name="Sakakibara K."/>
            <person name="Fujita T."/>
            <person name="Oishi K."/>
            <person name="Shin-I T."/>
            <person name="Kuroki Y."/>
            <person name="Toyoda A."/>
            <person name="Suzuki Y."/>
            <person name="Hashimoto A."/>
            <person name="Yamaguchi K."/>
            <person name="Sugano A."/>
            <person name="Kohara Y."/>
            <person name="Fujiyama A."/>
            <person name="Anterola A."/>
            <person name="Aoki S."/>
            <person name="Ashton N."/>
            <person name="Barbazuk W.B."/>
            <person name="Barker E."/>
            <person name="Bennetzen J."/>
            <person name="Bezanilla M."/>
            <person name="Blankenship R."/>
            <person name="Cho S.H."/>
            <person name="Dutcher S."/>
            <person name="Estelle M."/>
            <person name="Fawcett J.A."/>
            <person name="Gundlach H."/>
            <person name="Hanada K."/>
            <person name="Heyl A."/>
            <person name="Hicks K.A."/>
            <person name="Hugh J."/>
            <person name="Lohr M."/>
            <person name="Mayer K."/>
            <person name="Melkozernov A."/>
            <person name="Murata T."/>
            <person name="Nelson D."/>
            <person name="Pils B."/>
            <person name="Prigge M."/>
            <person name="Reiss B."/>
            <person name="Renner T."/>
            <person name="Rombauts S."/>
            <person name="Rushton P."/>
            <person name="Sanderfoot A."/>
            <person name="Schween G."/>
            <person name="Shiu S.-H."/>
            <person name="Stueber K."/>
            <person name="Theodoulou F.L."/>
            <person name="Tu H."/>
            <person name="Van de Peer Y."/>
            <person name="Verrier P.J."/>
            <person name="Waters E."/>
            <person name="Wood A."/>
            <person name="Yang L."/>
            <person name="Cove D."/>
            <person name="Cuming A."/>
            <person name="Hasebe M."/>
            <person name="Lucas S."/>
            <person name="Mishler D.B."/>
            <person name="Reski R."/>
            <person name="Grigoriev I."/>
            <person name="Quatrano R.S."/>
            <person name="Boore J.L."/>
        </authorList>
    </citation>
    <scope>NUCLEOTIDE SEQUENCE [LARGE SCALE GENOMIC DNA]</scope>
    <source>
        <strain evidence="10 11">cv. Gransden 2004</strain>
    </source>
</reference>
<protein>
    <recommendedName>
        <fullName evidence="9">Bidirectional sugar transporter SWEET</fullName>
    </recommendedName>
</protein>
<dbReference type="GO" id="GO:0016020">
    <property type="term" value="C:membrane"/>
    <property type="evidence" value="ECO:0000318"/>
    <property type="project" value="GO_Central"/>
</dbReference>
<dbReference type="EnsemblPlants" id="Pp3c16_4240V3.2">
    <property type="protein sequence ID" value="Pp3c16_4240V3.2"/>
    <property type="gene ID" value="Pp3c16_4240"/>
</dbReference>
<feature type="transmembrane region" description="Helical" evidence="9">
    <location>
        <begin position="78"/>
        <end position="96"/>
    </location>
</feature>
<dbReference type="Gene3D" id="1.20.1280.290">
    <property type="match status" value="2"/>
</dbReference>
<evidence type="ECO:0000256" key="1">
    <source>
        <dbReference type="ARBA" id="ARBA00004127"/>
    </source>
</evidence>
<comment type="function">
    <text evidence="9">Mediates both low-affinity uptake and efflux of sugar across the membrane.</text>
</comment>
<accession>A0A7I4B898</accession>
<keyword evidence="11" id="KW-1185">Reference proteome</keyword>
<evidence type="ECO:0000313" key="11">
    <source>
        <dbReference type="Proteomes" id="UP000006727"/>
    </source>
</evidence>
<evidence type="ECO:0000256" key="7">
    <source>
        <dbReference type="ARBA" id="ARBA00022989"/>
    </source>
</evidence>